<dbReference type="Proteomes" id="UP000316628">
    <property type="component" value="Unassembled WGS sequence"/>
</dbReference>
<reference evidence="4 5" key="1">
    <citation type="submission" date="2019-06" db="EMBL/GenBank/DDBJ databases">
        <title>Sequencing the genomes of 1000 actinobacteria strains.</title>
        <authorList>
            <person name="Klenk H.-P."/>
        </authorList>
    </citation>
    <scope>NUCLEOTIDE SEQUENCE [LARGE SCALE GENOMIC DNA]</scope>
    <source>
        <strain evidence="4 5">DSM 45456</strain>
    </source>
</reference>
<keyword evidence="2" id="KW-1133">Transmembrane helix</keyword>
<evidence type="ECO:0000313" key="4">
    <source>
        <dbReference type="EMBL" id="TQM83686.1"/>
    </source>
</evidence>
<gene>
    <name evidence="4" type="ORF">FHX81_6112</name>
</gene>
<proteinExistence type="predicted"/>
<dbReference type="AlphaFoldDB" id="A0A543JLF9"/>
<name>A0A543JLF9_9PSEU</name>
<evidence type="ECO:0000313" key="5">
    <source>
        <dbReference type="Proteomes" id="UP000316628"/>
    </source>
</evidence>
<accession>A0A543JLF9</accession>
<dbReference type="Pfam" id="PF10517">
    <property type="entry name" value="DM13"/>
    <property type="match status" value="1"/>
</dbReference>
<comment type="caution">
    <text evidence="4">The sequence shown here is derived from an EMBL/GenBank/DDBJ whole genome shotgun (WGS) entry which is preliminary data.</text>
</comment>
<dbReference type="EMBL" id="VFPP01000001">
    <property type="protein sequence ID" value="TQM83686.1"/>
    <property type="molecule type" value="Genomic_DNA"/>
</dbReference>
<keyword evidence="2" id="KW-0472">Membrane</keyword>
<dbReference type="RefSeq" id="WP_141981629.1">
    <property type="nucleotide sequence ID" value="NZ_VFPP01000001.1"/>
</dbReference>
<feature type="compositionally biased region" description="Low complexity" evidence="1">
    <location>
        <begin position="53"/>
        <end position="73"/>
    </location>
</feature>
<evidence type="ECO:0000259" key="3">
    <source>
        <dbReference type="PROSITE" id="PS51549"/>
    </source>
</evidence>
<dbReference type="PROSITE" id="PS51549">
    <property type="entry name" value="DM13"/>
    <property type="match status" value="1"/>
</dbReference>
<evidence type="ECO:0000256" key="1">
    <source>
        <dbReference type="SAM" id="MobiDB-lite"/>
    </source>
</evidence>
<feature type="region of interest" description="Disordered" evidence="1">
    <location>
        <begin position="53"/>
        <end position="79"/>
    </location>
</feature>
<feature type="domain" description="DM13" evidence="3">
    <location>
        <begin position="80"/>
        <end position="191"/>
    </location>
</feature>
<keyword evidence="2" id="KW-0812">Transmembrane</keyword>
<keyword evidence="5" id="KW-1185">Reference proteome</keyword>
<organism evidence="4 5">
    <name type="scientific">Saccharothrix saharensis</name>
    <dbReference type="NCBI Taxonomy" id="571190"/>
    <lineage>
        <taxon>Bacteria</taxon>
        <taxon>Bacillati</taxon>
        <taxon>Actinomycetota</taxon>
        <taxon>Actinomycetes</taxon>
        <taxon>Pseudonocardiales</taxon>
        <taxon>Pseudonocardiaceae</taxon>
        <taxon>Saccharothrix</taxon>
    </lineage>
</organism>
<sequence length="193" mass="19688">MSKRVVVVGVAGVLVVALVVGLYLFQPWRLVTDRTADEALLVPTATTTAATTTAATTTAATTTAATATTTTTTTPPPPAGPVALAAGPFRSLEHATTGSATLVRLPGGGHAVQFEALDTSDGPDLYVYLSDKPSDSPEAAFGSGFTNLGPLKANRGNQVYEVPAGTDLATVRSVVIWCKRFSAGFAVAPLEQG</sequence>
<dbReference type="OrthoDB" id="4751481at2"/>
<protein>
    <submittedName>
        <fullName evidence="4">Electron transfer DM13</fullName>
    </submittedName>
</protein>
<dbReference type="InterPro" id="IPR019545">
    <property type="entry name" value="DM13_domain"/>
</dbReference>
<feature type="transmembrane region" description="Helical" evidence="2">
    <location>
        <begin position="6"/>
        <end position="25"/>
    </location>
</feature>
<evidence type="ECO:0000256" key="2">
    <source>
        <dbReference type="SAM" id="Phobius"/>
    </source>
</evidence>